<dbReference type="GO" id="GO:0022857">
    <property type="term" value="F:transmembrane transporter activity"/>
    <property type="evidence" value="ECO:0007669"/>
    <property type="project" value="InterPro"/>
</dbReference>
<dbReference type="InterPro" id="IPR020846">
    <property type="entry name" value="MFS_dom"/>
</dbReference>
<evidence type="ECO:0000256" key="7">
    <source>
        <dbReference type="SAM" id="Phobius"/>
    </source>
</evidence>
<dbReference type="InterPro" id="IPR022324">
    <property type="entry name" value="Bacilysin_exporter_BacE_put"/>
</dbReference>
<evidence type="ECO:0000256" key="4">
    <source>
        <dbReference type="ARBA" id="ARBA00022989"/>
    </source>
</evidence>
<keyword evidence="4 7" id="KW-1133">Transmembrane helix</keyword>
<feature type="transmembrane region" description="Helical" evidence="7">
    <location>
        <begin position="313"/>
        <end position="331"/>
    </location>
</feature>
<keyword evidence="2" id="KW-1003">Cell membrane</keyword>
<dbReference type="Gene3D" id="1.20.1250.20">
    <property type="entry name" value="MFS general substrate transporter like domains"/>
    <property type="match status" value="1"/>
</dbReference>
<evidence type="ECO:0000256" key="3">
    <source>
        <dbReference type="ARBA" id="ARBA00022692"/>
    </source>
</evidence>
<dbReference type="EMBL" id="CP042266">
    <property type="protein sequence ID" value="QDY77287.1"/>
    <property type="molecule type" value="Genomic_DNA"/>
</dbReference>
<protein>
    <submittedName>
        <fullName evidence="9">MFS transporter</fullName>
    </submittedName>
</protein>
<dbReference type="PRINTS" id="PR01988">
    <property type="entry name" value="EXPORTERBACE"/>
</dbReference>
<keyword evidence="3 7" id="KW-0812">Transmembrane</keyword>
<evidence type="ECO:0000313" key="10">
    <source>
        <dbReference type="Proteomes" id="UP000320580"/>
    </source>
</evidence>
<evidence type="ECO:0000256" key="6">
    <source>
        <dbReference type="SAM" id="MobiDB-lite"/>
    </source>
</evidence>
<feature type="transmembrane region" description="Helical" evidence="7">
    <location>
        <begin position="383"/>
        <end position="403"/>
    </location>
</feature>
<keyword evidence="5 7" id="KW-0472">Membrane</keyword>
<evidence type="ECO:0000256" key="5">
    <source>
        <dbReference type="ARBA" id="ARBA00023136"/>
    </source>
</evidence>
<dbReference type="InterPro" id="IPR011701">
    <property type="entry name" value="MFS"/>
</dbReference>
<evidence type="ECO:0000259" key="8">
    <source>
        <dbReference type="PROSITE" id="PS50850"/>
    </source>
</evidence>
<feature type="transmembrane region" description="Helical" evidence="7">
    <location>
        <begin position="252"/>
        <end position="275"/>
    </location>
</feature>
<dbReference type="PANTHER" id="PTHR23513">
    <property type="entry name" value="INTEGRAL MEMBRANE EFFLUX PROTEIN-RELATED"/>
    <property type="match status" value="1"/>
</dbReference>
<evidence type="ECO:0000256" key="2">
    <source>
        <dbReference type="ARBA" id="ARBA00022475"/>
    </source>
</evidence>
<feature type="transmembrane region" description="Helical" evidence="7">
    <location>
        <begin position="337"/>
        <end position="362"/>
    </location>
</feature>
<proteinExistence type="predicted"/>
<dbReference type="PANTHER" id="PTHR23513:SF6">
    <property type="entry name" value="MAJOR FACILITATOR SUPERFAMILY ASSOCIATED DOMAIN-CONTAINING PROTEIN"/>
    <property type="match status" value="1"/>
</dbReference>
<evidence type="ECO:0000313" key="9">
    <source>
        <dbReference type="EMBL" id="QDY77287.1"/>
    </source>
</evidence>
<evidence type="ECO:0000256" key="1">
    <source>
        <dbReference type="ARBA" id="ARBA00004651"/>
    </source>
</evidence>
<feature type="domain" description="Major facilitator superfamily (MFS) profile" evidence="8">
    <location>
        <begin position="250"/>
        <end position="443"/>
    </location>
</feature>
<comment type="subcellular location">
    <subcellularLocation>
        <location evidence="1">Cell membrane</location>
        <topology evidence="1">Multi-pass membrane protein</topology>
    </subcellularLocation>
</comment>
<feature type="transmembrane region" description="Helical" evidence="7">
    <location>
        <begin position="409"/>
        <end position="427"/>
    </location>
</feature>
<dbReference type="Pfam" id="PF07690">
    <property type="entry name" value="MFS_1"/>
    <property type="match status" value="1"/>
</dbReference>
<reference evidence="9 10" key="1">
    <citation type="submission" date="2019-07" db="EMBL/GenBank/DDBJ databases">
        <authorList>
            <person name="Zhu P."/>
        </authorList>
    </citation>
    <scope>NUCLEOTIDE SEQUENCE [LARGE SCALE GENOMIC DNA]</scope>
    <source>
        <strain evidence="9 10">SSL-25</strain>
    </source>
</reference>
<dbReference type="PROSITE" id="PS50850">
    <property type="entry name" value="MFS"/>
    <property type="match status" value="1"/>
</dbReference>
<feature type="transmembrane region" description="Helical" evidence="7">
    <location>
        <begin position="71"/>
        <end position="91"/>
    </location>
</feature>
<gene>
    <name evidence="9" type="ORF">FQU76_13040</name>
</gene>
<sequence length="443" mass="46070">MPLEPDRASHPPATAAAPGPAASPTRPESLWRDRVFRTFFSSVVLSQLATNVNILAIPLIAVLALDAGPGQVGLLATLGTISFLLIGLPAGAWLDRLDHRRVMICAETVRGVLFLSLPIAWALEVLTLWQLYAVTLLSGAAMVFFDVGTQSALPSLVGPAQLVRANTAVVSFQAAGQVAGRGAGGLAVQALSAPVAALASGVLFLVSALRMSAVRMPAAARDGGREHGGGPGLAGQIAEGLRHVLGSRELRALVAVGVLTNLGGQFTMTLMPVLFMREPGLSAGMLGLFWSTAGLGIFLGARFARRWGERYGYGRTITVTALVLAPGALFVPLVGGGWWLVLAGAGLLMDTVRLGAFNVLAVTLRQSMTPKELLGRMNATFRFLLFGAMAAGSALAGVVGQYAGIRTAMWIGAGCLALTFLPALTGLRGGPWWRGAPGRTPLR</sequence>
<dbReference type="GO" id="GO:0005886">
    <property type="term" value="C:plasma membrane"/>
    <property type="evidence" value="ECO:0007669"/>
    <property type="project" value="UniProtKB-SubCell"/>
</dbReference>
<keyword evidence="10" id="KW-1185">Reference proteome</keyword>
<feature type="transmembrane region" description="Helical" evidence="7">
    <location>
        <begin position="186"/>
        <end position="206"/>
    </location>
</feature>
<feature type="transmembrane region" description="Helical" evidence="7">
    <location>
        <begin position="39"/>
        <end position="65"/>
    </location>
</feature>
<dbReference type="InterPro" id="IPR036259">
    <property type="entry name" value="MFS_trans_sf"/>
</dbReference>
<dbReference type="RefSeq" id="WP_146480625.1">
    <property type="nucleotide sequence ID" value="NZ_CP042266.1"/>
</dbReference>
<dbReference type="AlphaFoldDB" id="A0A5B8J7D0"/>
<feature type="transmembrane region" description="Helical" evidence="7">
    <location>
        <begin position="281"/>
        <end position="301"/>
    </location>
</feature>
<feature type="region of interest" description="Disordered" evidence="6">
    <location>
        <begin position="1"/>
        <end position="27"/>
    </location>
</feature>
<feature type="transmembrane region" description="Helical" evidence="7">
    <location>
        <begin position="112"/>
        <end position="132"/>
    </location>
</feature>
<name>A0A5B8J7D0_9ACTN</name>
<feature type="compositionally biased region" description="Low complexity" evidence="6">
    <location>
        <begin position="10"/>
        <end position="27"/>
    </location>
</feature>
<dbReference type="KEGG" id="sqz:FQU76_13040"/>
<organism evidence="9 10">
    <name type="scientific">Streptomyces qinzhouensis</name>
    <dbReference type="NCBI Taxonomy" id="2599401"/>
    <lineage>
        <taxon>Bacteria</taxon>
        <taxon>Bacillati</taxon>
        <taxon>Actinomycetota</taxon>
        <taxon>Actinomycetes</taxon>
        <taxon>Kitasatosporales</taxon>
        <taxon>Streptomycetaceae</taxon>
        <taxon>Streptomyces</taxon>
    </lineage>
</organism>
<dbReference type="OrthoDB" id="9815525at2"/>
<dbReference type="CDD" id="cd06173">
    <property type="entry name" value="MFS_MefA_like"/>
    <property type="match status" value="1"/>
</dbReference>
<dbReference type="Proteomes" id="UP000320580">
    <property type="component" value="Chromosome"/>
</dbReference>
<accession>A0A5B8J7D0</accession>
<dbReference type="SUPFAM" id="SSF103473">
    <property type="entry name" value="MFS general substrate transporter"/>
    <property type="match status" value="1"/>
</dbReference>